<keyword evidence="5" id="KW-0671">Queuosine biosynthesis</keyword>
<accession>A0A6G7CN84</accession>
<dbReference type="PANTHER" id="PTHR42914">
    <property type="entry name" value="7-CYANO-7-DEAZAGUANINE SYNTHASE"/>
    <property type="match status" value="1"/>
</dbReference>
<dbReference type="GO" id="GO:0005524">
    <property type="term" value="F:ATP binding"/>
    <property type="evidence" value="ECO:0007669"/>
    <property type="project" value="UniProtKB-KW"/>
</dbReference>
<evidence type="ECO:0000256" key="2">
    <source>
        <dbReference type="ARBA" id="ARBA00022598"/>
    </source>
</evidence>
<keyword evidence="12" id="KW-1185">Reference proteome</keyword>
<dbReference type="SUPFAM" id="SSF52402">
    <property type="entry name" value="Adenine nucleotide alpha hydrolases-like"/>
    <property type="match status" value="1"/>
</dbReference>
<evidence type="ECO:0000313" key="11">
    <source>
        <dbReference type="EMBL" id="QIH43569.1"/>
    </source>
</evidence>
<dbReference type="AlphaFoldDB" id="A0A6G7CN84"/>
<keyword evidence="3" id="KW-0479">Metal-binding</keyword>
<dbReference type="InterPro" id="IPR018317">
    <property type="entry name" value="QueC"/>
</dbReference>
<evidence type="ECO:0000256" key="10">
    <source>
        <dbReference type="ARBA" id="ARBA00047890"/>
    </source>
</evidence>
<dbReference type="GO" id="GO:0016874">
    <property type="term" value="F:ligase activity"/>
    <property type="evidence" value="ECO:0007669"/>
    <property type="project" value="UniProtKB-KW"/>
</dbReference>
<dbReference type="KEGG" id="vzi:G5S32_16380"/>
<evidence type="ECO:0000313" key="12">
    <source>
        <dbReference type="Proteomes" id="UP000503003"/>
    </source>
</evidence>
<dbReference type="Proteomes" id="UP000503003">
    <property type="component" value="Chromosome 2"/>
</dbReference>
<reference evidence="11 12" key="1">
    <citation type="submission" date="2020-02" db="EMBL/GenBank/DDBJ databases">
        <title>A complete genome of a marine bacterium Vibrio sp. ZWAL4003 isolated from the mangrove sediment with the ability to degrade polysaccharides.</title>
        <authorList>
            <person name="Wu J."/>
            <person name="Qu W."/>
            <person name="Zeng R."/>
        </authorList>
    </citation>
    <scope>NUCLEOTIDE SEQUENCE [LARGE SCALE GENOMIC DNA]</scope>
    <source>
        <strain evidence="11 12">ZWAL4003</strain>
    </source>
</reference>
<dbReference type="GO" id="GO:0046872">
    <property type="term" value="F:metal ion binding"/>
    <property type="evidence" value="ECO:0007669"/>
    <property type="project" value="UniProtKB-KW"/>
</dbReference>
<dbReference type="EMBL" id="CP049332">
    <property type="protein sequence ID" value="QIH43569.1"/>
    <property type="molecule type" value="Genomic_DNA"/>
</dbReference>
<dbReference type="InterPro" id="IPR014729">
    <property type="entry name" value="Rossmann-like_a/b/a_fold"/>
</dbReference>
<dbReference type="RefSeq" id="WP_165313162.1">
    <property type="nucleotide sequence ID" value="NZ_CP049332.1"/>
</dbReference>
<evidence type="ECO:0000256" key="7">
    <source>
        <dbReference type="ARBA" id="ARBA00022840"/>
    </source>
</evidence>
<organism evidence="11 12">
    <name type="scientific">Vibrio ziniensis</name>
    <dbReference type="NCBI Taxonomy" id="2711221"/>
    <lineage>
        <taxon>Bacteria</taxon>
        <taxon>Pseudomonadati</taxon>
        <taxon>Pseudomonadota</taxon>
        <taxon>Gammaproteobacteria</taxon>
        <taxon>Vibrionales</taxon>
        <taxon>Vibrionaceae</taxon>
        <taxon>Vibrio</taxon>
    </lineage>
</organism>
<evidence type="ECO:0000256" key="6">
    <source>
        <dbReference type="ARBA" id="ARBA00022833"/>
    </source>
</evidence>
<comment type="similarity">
    <text evidence="8">Belongs to the QueC family.</text>
</comment>
<sequence length="238" mass="26678">MSKLIFENEDSLVLLSGGIDSSTLLQEVNKQVNKKVSAIFLDLGQEPAFRQKTYAQRLCHRLNVPLHIIDAPKIVDIYAIATEPPHIMQTETSSRLVEDKGPASSEGITAFVAFTAQWLGYKKLYHGLTTSDENRWPHLSMREISDAVNNLLKVSGCTTEFSFPFIEAGFDNDAVIEHAKNSKFNYEMTWSCLWGNRYHCGECSSCKKRKSVFSKTVGSDPTHYATSAVDVQTDHIPQ</sequence>
<evidence type="ECO:0000256" key="9">
    <source>
        <dbReference type="ARBA" id="ARBA00039149"/>
    </source>
</evidence>
<name>A0A6G7CN84_9VIBR</name>
<proteinExistence type="inferred from homology"/>
<gene>
    <name evidence="11" type="ORF">G5S32_16380</name>
</gene>
<protein>
    <recommendedName>
        <fullName evidence="9">7-cyano-7-deazaguanine synthase</fullName>
        <ecNumber evidence="9">6.3.4.20</ecNumber>
    </recommendedName>
</protein>
<dbReference type="GO" id="GO:0008616">
    <property type="term" value="P:tRNA queuosine(34) biosynthetic process"/>
    <property type="evidence" value="ECO:0007669"/>
    <property type="project" value="UniProtKB-KW"/>
</dbReference>
<dbReference type="EC" id="6.3.4.20" evidence="9"/>
<evidence type="ECO:0000256" key="3">
    <source>
        <dbReference type="ARBA" id="ARBA00022723"/>
    </source>
</evidence>
<evidence type="ECO:0000256" key="8">
    <source>
        <dbReference type="ARBA" id="ARBA00037993"/>
    </source>
</evidence>
<dbReference type="PANTHER" id="PTHR42914:SF1">
    <property type="entry name" value="7-CYANO-7-DEAZAGUANINE SYNTHASE"/>
    <property type="match status" value="1"/>
</dbReference>
<evidence type="ECO:0000256" key="1">
    <source>
        <dbReference type="ARBA" id="ARBA00005061"/>
    </source>
</evidence>
<evidence type="ECO:0000256" key="5">
    <source>
        <dbReference type="ARBA" id="ARBA00022785"/>
    </source>
</evidence>
<keyword evidence="7" id="KW-0067">ATP-binding</keyword>
<keyword evidence="6" id="KW-0862">Zinc</keyword>
<evidence type="ECO:0000256" key="4">
    <source>
        <dbReference type="ARBA" id="ARBA00022741"/>
    </source>
</evidence>
<dbReference type="Pfam" id="PF06508">
    <property type="entry name" value="QueC"/>
    <property type="match status" value="1"/>
</dbReference>
<comment type="pathway">
    <text evidence="1">Purine metabolism; 7-cyano-7-deazaguanine biosynthesis.</text>
</comment>
<keyword evidence="4" id="KW-0547">Nucleotide-binding</keyword>
<keyword evidence="2" id="KW-0436">Ligase</keyword>
<comment type="catalytic activity">
    <reaction evidence="10">
        <text>7-carboxy-7-carbaguanine + NH4(+) + 2 ATP = 7-cyano-7-carbaguanine + 2 AMP + 2 diphosphate + 2 H(+)</text>
        <dbReference type="Rhea" id="RHEA:27982"/>
        <dbReference type="ChEBI" id="CHEBI:15378"/>
        <dbReference type="ChEBI" id="CHEBI:28938"/>
        <dbReference type="ChEBI" id="CHEBI:30616"/>
        <dbReference type="ChEBI" id="CHEBI:33019"/>
        <dbReference type="ChEBI" id="CHEBI:45075"/>
        <dbReference type="ChEBI" id="CHEBI:61036"/>
        <dbReference type="ChEBI" id="CHEBI:456215"/>
        <dbReference type="EC" id="6.3.4.20"/>
    </reaction>
</comment>
<dbReference type="Gene3D" id="3.40.50.620">
    <property type="entry name" value="HUPs"/>
    <property type="match status" value="1"/>
</dbReference>